<evidence type="ECO:0000313" key="2">
    <source>
        <dbReference type="EMBL" id="SFW85053.1"/>
    </source>
</evidence>
<sequence length="119" mass="12060">MTRTPVFTTGYVICVVLGLADVAGLAGLAMDDPPPTVVVLLGGLFGLVTLAGAVPAWRGHRAGQVTVVGSRVLSAMLAAPAFFVPASAWERLLAAVMIVLSIVGLGLLVSGARQRALAP</sequence>
<proteinExistence type="predicted"/>
<accession>A0A1K1SMG1</accession>
<keyword evidence="3" id="KW-1185">Reference proteome</keyword>
<dbReference type="STRING" id="546364.SAMN04489730_6030"/>
<dbReference type="AlphaFoldDB" id="A0A1K1SMG1"/>
<feature type="transmembrane region" description="Helical" evidence="1">
    <location>
        <begin position="92"/>
        <end position="112"/>
    </location>
</feature>
<keyword evidence="1" id="KW-1133">Transmembrane helix</keyword>
<organism evidence="2 3">
    <name type="scientific">Amycolatopsis australiensis</name>
    <dbReference type="NCBI Taxonomy" id="546364"/>
    <lineage>
        <taxon>Bacteria</taxon>
        <taxon>Bacillati</taxon>
        <taxon>Actinomycetota</taxon>
        <taxon>Actinomycetes</taxon>
        <taxon>Pseudonocardiales</taxon>
        <taxon>Pseudonocardiaceae</taxon>
        <taxon>Amycolatopsis</taxon>
    </lineage>
</organism>
<feature type="transmembrane region" description="Helical" evidence="1">
    <location>
        <begin position="36"/>
        <end position="56"/>
    </location>
</feature>
<protein>
    <recommendedName>
        <fullName evidence="4">Integral membrane protein</fullName>
    </recommendedName>
</protein>
<feature type="transmembrane region" description="Helical" evidence="1">
    <location>
        <begin position="68"/>
        <end position="86"/>
    </location>
</feature>
<evidence type="ECO:0008006" key="4">
    <source>
        <dbReference type="Google" id="ProtNLM"/>
    </source>
</evidence>
<dbReference type="EMBL" id="FPJG01000006">
    <property type="protein sequence ID" value="SFW85053.1"/>
    <property type="molecule type" value="Genomic_DNA"/>
</dbReference>
<evidence type="ECO:0000256" key="1">
    <source>
        <dbReference type="SAM" id="Phobius"/>
    </source>
</evidence>
<keyword evidence="1" id="KW-0472">Membrane</keyword>
<evidence type="ECO:0000313" key="3">
    <source>
        <dbReference type="Proteomes" id="UP000182740"/>
    </source>
</evidence>
<name>A0A1K1SMG1_9PSEU</name>
<feature type="transmembrane region" description="Helical" evidence="1">
    <location>
        <begin position="7"/>
        <end position="30"/>
    </location>
</feature>
<dbReference type="Proteomes" id="UP000182740">
    <property type="component" value="Unassembled WGS sequence"/>
</dbReference>
<gene>
    <name evidence="2" type="ORF">SAMN04489730_6030</name>
</gene>
<reference evidence="3" key="1">
    <citation type="submission" date="2016-11" db="EMBL/GenBank/DDBJ databases">
        <authorList>
            <person name="Varghese N."/>
            <person name="Submissions S."/>
        </authorList>
    </citation>
    <scope>NUCLEOTIDE SEQUENCE [LARGE SCALE GENOMIC DNA]</scope>
    <source>
        <strain evidence="3">DSM 44671</strain>
    </source>
</reference>
<keyword evidence="1" id="KW-0812">Transmembrane</keyword>
<dbReference type="RefSeq" id="WP_072479429.1">
    <property type="nucleotide sequence ID" value="NZ_FPJG01000006.1"/>
</dbReference>